<organism evidence="2 3">
    <name type="scientific">Halobacillus yeomjeoni</name>
    <dbReference type="NCBI Taxonomy" id="311194"/>
    <lineage>
        <taxon>Bacteria</taxon>
        <taxon>Bacillati</taxon>
        <taxon>Bacillota</taxon>
        <taxon>Bacilli</taxon>
        <taxon>Bacillales</taxon>
        <taxon>Bacillaceae</taxon>
        <taxon>Halobacillus</taxon>
    </lineage>
</organism>
<feature type="transmembrane region" description="Helical" evidence="1">
    <location>
        <begin position="5"/>
        <end position="25"/>
    </location>
</feature>
<feature type="transmembrane region" description="Helical" evidence="1">
    <location>
        <begin position="129"/>
        <end position="147"/>
    </location>
</feature>
<feature type="transmembrane region" description="Helical" evidence="1">
    <location>
        <begin position="31"/>
        <end position="49"/>
    </location>
</feature>
<feature type="transmembrane region" description="Helical" evidence="1">
    <location>
        <begin position="56"/>
        <end position="78"/>
    </location>
</feature>
<reference evidence="2 3" key="1">
    <citation type="journal article" date="2005" name="Int. J. Syst. Evol. Microbiol.">
        <title>Halobacillus yeomjeoni sp. nov., isolated from a marine solar saltern in Korea.</title>
        <authorList>
            <person name="Yoon J.H."/>
            <person name="Kang S.J."/>
            <person name="Lee C.H."/>
            <person name="Oh H.W."/>
            <person name="Oh T.K."/>
        </authorList>
    </citation>
    <scope>NUCLEOTIDE SEQUENCE [LARGE SCALE GENOMIC DNA]</scope>
    <source>
        <strain evidence="2 3">KCTC 3957</strain>
    </source>
</reference>
<dbReference type="EMBL" id="JADZSC010000001">
    <property type="protein sequence ID" value="MBH0228944.1"/>
    <property type="molecule type" value="Genomic_DNA"/>
</dbReference>
<dbReference type="PANTHER" id="PTHR39419">
    <property type="entry name" value="SLL0814 PROTEIN"/>
    <property type="match status" value="1"/>
</dbReference>
<keyword evidence="1" id="KW-1133">Transmembrane helix</keyword>
<dbReference type="RefSeq" id="WP_197315584.1">
    <property type="nucleotide sequence ID" value="NZ_JADZSC010000001.1"/>
</dbReference>
<feature type="transmembrane region" description="Helical" evidence="1">
    <location>
        <begin position="202"/>
        <end position="220"/>
    </location>
</feature>
<keyword evidence="3" id="KW-1185">Reference proteome</keyword>
<keyword evidence="1" id="KW-0472">Membrane</keyword>
<dbReference type="Proteomes" id="UP000614490">
    <property type="component" value="Unassembled WGS sequence"/>
</dbReference>
<evidence type="ECO:0000313" key="2">
    <source>
        <dbReference type="EMBL" id="MBH0228944.1"/>
    </source>
</evidence>
<dbReference type="InterPro" id="IPR007354">
    <property type="entry name" value="CruF-like"/>
</dbReference>
<dbReference type="Pfam" id="PF04240">
    <property type="entry name" value="Caroten_synth"/>
    <property type="match status" value="1"/>
</dbReference>
<protein>
    <submittedName>
        <fullName evidence="2">Carotenoid biosynthesis protein</fullName>
    </submittedName>
</protein>
<comment type="caution">
    <text evidence="2">The sequence shown here is derived from an EMBL/GenBank/DDBJ whole genome shotgun (WGS) entry which is preliminary data.</text>
</comment>
<evidence type="ECO:0000313" key="3">
    <source>
        <dbReference type="Proteomes" id="UP000614490"/>
    </source>
</evidence>
<dbReference type="AlphaFoldDB" id="A0A931MU22"/>
<proteinExistence type="predicted"/>
<gene>
    <name evidence="2" type="ORF">H0267_01850</name>
</gene>
<sequence>MTTIIYRFFIFWYICGVILLSFDLLPPWLEWANSVFLITAGLIAAIYFYQIYGLKFGLGYSLLIMVVSIYVEHLGVAYDFLFGSYDYNENFGLKIFDTPITIGFAWLLIIGCSHEIARGITQGMKKYRAFTFLFSGSLLAVTMDLILDPVSYKVKAYWIWQDTGVYYGIPLSNFVGWFVLAALFHLLFILWSPKRSERTHIWMNRMALVFGLIIIMFSILALSGGLIGAVILVLFLTTIWYTLYFWRKKRYAESR</sequence>
<keyword evidence="1" id="KW-0812">Transmembrane</keyword>
<dbReference type="PANTHER" id="PTHR39419:SF1">
    <property type="entry name" value="SLL0814 PROTEIN"/>
    <property type="match status" value="1"/>
</dbReference>
<feature type="transmembrane region" description="Helical" evidence="1">
    <location>
        <begin position="98"/>
        <end position="117"/>
    </location>
</feature>
<name>A0A931MU22_9BACI</name>
<evidence type="ECO:0000256" key="1">
    <source>
        <dbReference type="SAM" id="Phobius"/>
    </source>
</evidence>
<feature type="transmembrane region" description="Helical" evidence="1">
    <location>
        <begin position="167"/>
        <end position="190"/>
    </location>
</feature>
<accession>A0A931MU22</accession>
<feature type="transmembrane region" description="Helical" evidence="1">
    <location>
        <begin position="226"/>
        <end position="246"/>
    </location>
</feature>